<dbReference type="InterPro" id="IPR012677">
    <property type="entry name" value="Nucleotide-bd_a/b_plait_sf"/>
</dbReference>
<dbReference type="NCBIfam" id="NF004363">
    <property type="entry name" value="PRK05738.2-4"/>
    <property type="match status" value="1"/>
</dbReference>
<dbReference type="Gene3D" id="3.30.70.330">
    <property type="match status" value="1"/>
</dbReference>
<comment type="similarity">
    <text evidence="1 4">Belongs to the universal ribosomal protein uL23 family.</text>
</comment>
<evidence type="ECO:0000256" key="2">
    <source>
        <dbReference type="ARBA" id="ARBA00022980"/>
    </source>
</evidence>
<dbReference type="SUPFAM" id="SSF54189">
    <property type="entry name" value="Ribosomal proteins S24e, L23 and L15e"/>
    <property type="match status" value="1"/>
</dbReference>
<reference evidence="7" key="1">
    <citation type="submission" date="2017-09" db="EMBL/GenBank/DDBJ databases">
        <title>Depth-based differentiation of microbial function through sediment-hosted aquifers and enrichment of novel symbionts in the deep terrestrial subsurface.</title>
        <authorList>
            <person name="Probst A.J."/>
            <person name="Ladd B."/>
            <person name="Jarett J.K."/>
            <person name="Geller-Mcgrath D.E."/>
            <person name="Sieber C.M.K."/>
            <person name="Emerson J.B."/>
            <person name="Anantharaman K."/>
            <person name="Thomas B.C."/>
            <person name="Malmstrom R."/>
            <person name="Stieglmeier M."/>
            <person name="Klingl A."/>
            <person name="Woyke T."/>
            <person name="Ryan C.M."/>
            <person name="Banfield J.F."/>
        </authorList>
    </citation>
    <scope>NUCLEOTIDE SEQUENCE [LARGE SCALE GENOMIC DNA]</scope>
</reference>
<name>A0A2H0UYS2_9BACT</name>
<dbReference type="HAMAP" id="MF_01369_B">
    <property type="entry name" value="Ribosomal_uL23_B"/>
    <property type="match status" value="1"/>
</dbReference>
<evidence type="ECO:0000313" key="6">
    <source>
        <dbReference type="EMBL" id="PIR91965.1"/>
    </source>
</evidence>
<dbReference type="GO" id="GO:0006412">
    <property type="term" value="P:translation"/>
    <property type="evidence" value="ECO:0007669"/>
    <property type="project" value="UniProtKB-UniRule"/>
</dbReference>
<comment type="subunit">
    <text evidence="4">Part of the 50S ribosomal subunit. Contacts protein L29, and trigger factor when it is bound to the ribosome.</text>
</comment>
<dbReference type="PANTHER" id="PTHR11620">
    <property type="entry name" value="60S RIBOSOMAL PROTEIN L23A"/>
    <property type="match status" value="1"/>
</dbReference>
<dbReference type="GO" id="GO:0019843">
    <property type="term" value="F:rRNA binding"/>
    <property type="evidence" value="ECO:0007669"/>
    <property type="project" value="UniProtKB-UniRule"/>
</dbReference>
<evidence type="ECO:0000256" key="1">
    <source>
        <dbReference type="ARBA" id="ARBA00006700"/>
    </source>
</evidence>
<comment type="function">
    <text evidence="4">One of the early assembly proteins it binds 23S rRNA. One of the proteins that surrounds the polypeptide exit tunnel on the outside of the ribosome. Forms the main docking site for trigger factor binding to the ribosome.</text>
</comment>
<keyword evidence="3 4" id="KW-0687">Ribonucleoprotein</keyword>
<dbReference type="EMBL" id="PFAT01000054">
    <property type="protein sequence ID" value="PIR91965.1"/>
    <property type="molecule type" value="Genomic_DNA"/>
</dbReference>
<proteinExistence type="inferred from homology"/>
<feature type="region of interest" description="Disordered" evidence="5">
    <location>
        <begin position="1"/>
        <end position="20"/>
    </location>
</feature>
<keyword evidence="2 4" id="KW-0689">Ribosomal protein</keyword>
<dbReference type="Proteomes" id="UP000228510">
    <property type="component" value="Unassembled WGS sequence"/>
</dbReference>
<dbReference type="AlphaFoldDB" id="A0A2H0UYS2"/>
<dbReference type="InterPro" id="IPR013025">
    <property type="entry name" value="Ribosomal_uL23-like"/>
</dbReference>
<protein>
    <recommendedName>
        <fullName evidence="4">Large ribosomal subunit protein uL23</fullName>
    </recommendedName>
</protein>
<keyword evidence="4" id="KW-0699">rRNA-binding</keyword>
<dbReference type="InterPro" id="IPR012678">
    <property type="entry name" value="Ribosomal_uL23/eL15/eS24_sf"/>
</dbReference>
<dbReference type="GO" id="GO:0005840">
    <property type="term" value="C:ribosome"/>
    <property type="evidence" value="ECO:0007669"/>
    <property type="project" value="UniProtKB-KW"/>
</dbReference>
<evidence type="ECO:0000256" key="4">
    <source>
        <dbReference type="HAMAP-Rule" id="MF_01369"/>
    </source>
</evidence>
<keyword evidence="4" id="KW-0694">RNA-binding</keyword>
<dbReference type="GO" id="GO:1990904">
    <property type="term" value="C:ribonucleoprotein complex"/>
    <property type="evidence" value="ECO:0007669"/>
    <property type="project" value="UniProtKB-KW"/>
</dbReference>
<dbReference type="GO" id="GO:0003735">
    <property type="term" value="F:structural constituent of ribosome"/>
    <property type="evidence" value="ECO:0007669"/>
    <property type="project" value="InterPro"/>
</dbReference>
<comment type="caution">
    <text evidence="6">The sequence shown here is derived from an EMBL/GenBank/DDBJ whole genome shotgun (WGS) entry which is preliminary data.</text>
</comment>
<sequence>MSIFGKKQSNRVKQAASDKISEPVSMKDLYGGEGEKAAAAPSRSVKLATRRYADSYRVLVKPLVTEKAAKIGTQNKYAFVVASAANKIMVARSIEQVYGVKPVKVNIIRLKGKIVSSQRLRGQRKDWKKAIITLPAGKNINIYEGV</sequence>
<evidence type="ECO:0000256" key="5">
    <source>
        <dbReference type="SAM" id="MobiDB-lite"/>
    </source>
</evidence>
<evidence type="ECO:0000313" key="7">
    <source>
        <dbReference type="Proteomes" id="UP000228510"/>
    </source>
</evidence>
<dbReference type="Pfam" id="PF00276">
    <property type="entry name" value="Ribosomal_L23"/>
    <property type="match status" value="1"/>
</dbReference>
<evidence type="ECO:0000256" key="3">
    <source>
        <dbReference type="ARBA" id="ARBA00023274"/>
    </source>
</evidence>
<accession>A0A2H0UYS2</accession>
<gene>
    <name evidence="4" type="primary">rplW</name>
    <name evidence="6" type="ORF">COU01_04200</name>
</gene>
<organism evidence="6 7">
    <name type="scientific">Candidatus Falkowbacteria bacterium CG10_big_fil_rev_8_21_14_0_10_44_15</name>
    <dbReference type="NCBI Taxonomy" id="1974569"/>
    <lineage>
        <taxon>Bacteria</taxon>
        <taxon>Candidatus Falkowiibacteriota</taxon>
    </lineage>
</organism>